<dbReference type="AlphaFoldDB" id="A0A7J7WI98"/>
<organism evidence="1 2">
    <name type="scientific">Myotis myotis</name>
    <name type="common">Greater mouse-eared bat</name>
    <name type="synonym">Vespertilio myotis</name>
    <dbReference type="NCBI Taxonomy" id="51298"/>
    <lineage>
        <taxon>Eukaryota</taxon>
        <taxon>Metazoa</taxon>
        <taxon>Chordata</taxon>
        <taxon>Craniata</taxon>
        <taxon>Vertebrata</taxon>
        <taxon>Euteleostomi</taxon>
        <taxon>Mammalia</taxon>
        <taxon>Eutheria</taxon>
        <taxon>Laurasiatheria</taxon>
        <taxon>Chiroptera</taxon>
        <taxon>Yangochiroptera</taxon>
        <taxon>Vespertilionidae</taxon>
        <taxon>Myotis</taxon>
    </lineage>
</organism>
<name>A0A7J7WI98_MYOMY</name>
<dbReference type="EMBL" id="JABWUV010000008">
    <property type="protein sequence ID" value="KAF6336940.1"/>
    <property type="molecule type" value="Genomic_DNA"/>
</dbReference>
<comment type="caution">
    <text evidence="1">The sequence shown here is derived from an EMBL/GenBank/DDBJ whole genome shotgun (WGS) entry which is preliminary data.</text>
</comment>
<keyword evidence="2" id="KW-1185">Reference proteome</keyword>
<proteinExistence type="predicted"/>
<sequence>MSGASTSCQYGDQRSAFDRSHVCTPAPVQQENLFPLSELLLSLLSPPAAEMHPRLANSLVSSPGKRLHLCLSYVFTGRSCYIHTGVGVRRDQQAGTCPVSPEGAACHFTFSPFVFISNLES</sequence>
<reference evidence="1 2" key="1">
    <citation type="journal article" date="2020" name="Nature">
        <title>Six reference-quality genomes reveal evolution of bat adaptations.</title>
        <authorList>
            <person name="Jebb D."/>
            <person name="Huang Z."/>
            <person name="Pippel M."/>
            <person name="Hughes G.M."/>
            <person name="Lavrichenko K."/>
            <person name="Devanna P."/>
            <person name="Winkler S."/>
            <person name="Jermiin L.S."/>
            <person name="Skirmuntt E.C."/>
            <person name="Katzourakis A."/>
            <person name="Burkitt-Gray L."/>
            <person name="Ray D.A."/>
            <person name="Sullivan K.A.M."/>
            <person name="Roscito J.G."/>
            <person name="Kirilenko B.M."/>
            <person name="Davalos L.M."/>
            <person name="Corthals A.P."/>
            <person name="Power M.L."/>
            <person name="Jones G."/>
            <person name="Ransome R.D."/>
            <person name="Dechmann D.K.N."/>
            <person name="Locatelli A.G."/>
            <person name="Puechmaille S.J."/>
            <person name="Fedrigo O."/>
            <person name="Jarvis E.D."/>
            <person name="Hiller M."/>
            <person name="Vernes S.C."/>
            <person name="Myers E.W."/>
            <person name="Teeling E.C."/>
        </authorList>
    </citation>
    <scope>NUCLEOTIDE SEQUENCE [LARGE SCALE GENOMIC DNA]</scope>
    <source>
        <strain evidence="1">MMyoMyo1</strain>
        <tissue evidence="1">Flight muscle</tissue>
    </source>
</reference>
<protein>
    <submittedName>
        <fullName evidence="1">Uncharacterized protein</fullName>
    </submittedName>
</protein>
<evidence type="ECO:0000313" key="1">
    <source>
        <dbReference type="EMBL" id="KAF6336940.1"/>
    </source>
</evidence>
<accession>A0A7J7WI98</accession>
<dbReference type="Proteomes" id="UP000527355">
    <property type="component" value="Unassembled WGS sequence"/>
</dbReference>
<evidence type="ECO:0000313" key="2">
    <source>
        <dbReference type="Proteomes" id="UP000527355"/>
    </source>
</evidence>
<gene>
    <name evidence="1" type="ORF">mMyoMyo1_012129</name>
</gene>